<dbReference type="SUPFAM" id="SSF53822">
    <property type="entry name" value="Periplasmic binding protein-like I"/>
    <property type="match status" value="1"/>
</dbReference>
<dbReference type="GO" id="GO:0000976">
    <property type="term" value="F:transcription cis-regulatory region binding"/>
    <property type="evidence" value="ECO:0007669"/>
    <property type="project" value="TreeGrafter"/>
</dbReference>
<proteinExistence type="predicted"/>
<organism evidence="1 2">
    <name type="scientific">Enterococcus thailandicus</name>
    <dbReference type="NCBI Taxonomy" id="417368"/>
    <lineage>
        <taxon>Bacteria</taxon>
        <taxon>Bacillati</taxon>
        <taxon>Bacillota</taxon>
        <taxon>Bacilli</taxon>
        <taxon>Lactobacillales</taxon>
        <taxon>Enterococcaceae</taxon>
        <taxon>Enterococcus</taxon>
    </lineage>
</organism>
<dbReference type="RefSeq" id="WP_067480307.1">
    <property type="nucleotide sequence ID" value="NZ_BSWU01000012.1"/>
</dbReference>
<dbReference type="CDD" id="cd01392">
    <property type="entry name" value="HTH_LacI"/>
    <property type="match status" value="1"/>
</dbReference>
<dbReference type="Pfam" id="PF13377">
    <property type="entry name" value="Peripla_BP_3"/>
    <property type="match status" value="1"/>
</dbReference>
<dbReference type="GO" id="GO:0003700">
    <property type="term" value="F:DNA-binding transcription factor activity"/>
    <property type="evidence" value="ECO:0007669"/>
    <property type="project" value="TreeGrafter"/>
</dbReference>
<dbReference type="SUPFAM" id="SSF47413">
    <property type="entry name" value="lambda repressor-like DNA-binding domains"/>
    <property type="match status" value="1"/>
</dbReference>
<name>A0A179EUK1_ENTTH</name>
<sequence>MKERITIREVAQEANVSIATVSKALNNVDVVTPKTKEKVLTAAKKLHYTPNLFGKNLKAKHTNMIGFYTHTIIGPYFSTLIEAIVKEAEQHHYGVNVIISSDKKVLSSHLLGNMVDGFIGFEDLIDDEALGTIQSEGIKAVFMDREIEDQSISSVVFSSRKAGKLATQYLIEKGHQKIGFLPGHPGVYDSDERYLGFEETMKEAGLTINEQWIIPGLFEEKASFNNMTQYLNMQEKNSWPTAWIAGNDLSAIGVIKAIEGLAMSVPEDFSVVGFDDIELLRYFKPKISTIRNPIREQGRQAVIELLHLIDNQKTGENKSLDCQLIAGETAKELRNKHES</sequence>
<dbReference type="Proteomes" id="UP000078516">
    <property type="component" value="Unassembled WGS sequence"/>
</dbReference>
<dbReference type="PROSITE" id="PS00356">
    <property type="entry name" value="HTH_LACI_1"/>
    <property type="match status" value="1"/>
</dbReference>
<dbReference type="SMART" id="SM00354">
    <property type="entry name" value="HTH_LACI"/>
    <property type="match status" value="1"/>
</dbReference>
<dbReference type="InterPro" id="IPR046335">
    <property type="entry name" value="LacI/GalR-like_sensor"/>
</dbReference>
<dbReference type="Gene3D" id="1.10.260.40">
    <property type="entry name" value="lambda repressor-like DNA-binding domains"/>
    <property type="match status" value="1"/>
</dbReference>
<gene>
    <name evidence="1" type="ORF">A6E74_00215</name>
</gene>
<dbReference type="InterPro" id="IPR010982">
    <property type="entry name" value="Lambda_DNA-bd_dom_sf"/>
</dbReference>
<dbReference type="Pfam" id="PF00356">
    <property type="entry name" value="LacI"/>
    <property type="match status" value="1"/>
</dbReference>
<evidence type="ECO:0000313" key="2">
    <source>
        <dbReference type="Proteomes" id="UP000078516"/>
    </source>
</evidence>
<evidence type="ECO:0000313" key="1">
    <source>
        <dbReference type="EMBL" id="OAQ56832.1"/>
    </source>
</evidence>
<dbReference type="PANTHER" id="PTHR30146:SF109">
    <property type="entry name" value="HTH-TYPE TRANSCRIPTIONAL REGULATOR GALS"/>
    <property type="match status" value="1"/>
</dbReference>
<dbReference type="GeneID" id="77487826"/>
<dbReference type="Gene3D" id="3.40.50.2300">
    <property type="match status" value="2"/>
</dbReference>
<reference evidence="1 2" key="1">
    <citation type="submission" date="2016-04" db="EMBL/GenBank/DDBJ databases">
        <title>Draft genome of an Enterococcus thailandicus strain isolated from bovine feces.</title>
        <authorList>
            <person name="Beukers A.G."/>
            <person name="Zaheer R."/>
            <person name="Goji N."/>
            <person name="Cook S.R."/>
            <person name="Amoako K."/>
            <person name="Chaves A.V."/>
            <person name="Ward M.P."/>
            <person name="Mcallister T.A."/>
        </authorList>
    </citation>
    <scope>NUCLEOTIDE SEQUENCE [LARGE SCALE GENOMIC DNA]</scope>
    <source>
        <strain evidence="1 2">F0711D 46</strain>
    </source>
</reference>
<dbReference type="PANTHER" id="PTHR30146">
    <property type="entry name" value="LACI-RELATED TRANSCRIPTIONAL REPRESSOR"/>
    <property type="match status" value="1"/>
</dbReference>
<dbReference type="AlphaFoldDB" id="A0A179EUK1"/>
<dbReference type="InterPro" id="IPR000843">
    <property type="entry name" value="HTH_LacI"/>
</dbReference>
<comment type="caution">
    <text evidence="1">The sequence shown here is derived from an EMBL/GenBank/DDBJ whole genome shotgun (WGS) entry which is preliminary data.</text>
</comment>
<dbReference type="CDD" id="cd06267">
    <property type="entry name" value="PBP1_LacI_sugar_binding-like"/>
    <property type="match status" value="1"/>
</dbReference>
<dbReference type="EMBL" id="LWMN01000001">
    <property type="protein sequence ID" value="OAQ56832.1"/>
    <property type="molecule type" value="Genomic_DNA"/>
</dbReference>
<dbReference type="PROSITE" id="PS50932">
    <property type="entry name" value="HTH_LACI_2"/>
    <property type="match status" value="1"/>
</dbReference>
<keyword evidence="2" id="KW-1185">Reference proteome</keyword>
<accession>A0A179EUK1</accession>
<dbReference type="InterPro" id="IPR028082">
    <property type="entry name" value="Peripla_BP_I"/>
</dbReference>
<protein>
    <submittedName>
        <fullName evidence="1">Alanine racemase</fullName>
    </submittedName>
</protein>
<dbReference type="KEGG" id="eth:CK496_09250"/>